<feature type="transmembrane region" description="Helical" evidence="7">
    <location>
        <begin position="468"/>
        <end position="486"/>
    </location>
</feature>
<feature type="transmembrane region" description="Helical" evidence="7">
    <location>
        <begin position="367"/>
        <end position="394"/>
    </location>
</feature>
<feature type="transmembrane region" description="Helical" evidence="7">
    <location>
        <begin position="190"/>
        <end position="212"/>
    </location>
</feature>
<dbReference type="Proteomes" id="UP000000814">
    <property type="component" value="Chromosome"/>
</dbReference>
<feature type="transmembrane region" description="Helical" evidence="7">
    <location>
        <begin position="308"/>
        <end position="326"/>
    </location>
</feature>
<comment type="catalytic activity">
    <reaction evidence="6">
        <text>7,8-dihydroneopterin 3'-triphosphate + H2O = 6-carboxy-5,6,7,8-tetrahydropterin + triphosphate + acetaldehyde + 2 H(+)</text>
        <dbReference type="Rhea" id="RHEA:27966"/>
        <dbReference type="ChEBI" id="CHEBI:15343"/>
        <dbReference type="ChEBI" id="CHEBI:15377"/>
        <dbReference type="ChEBI" id="CHEBI:15378"/>
        <dbReference type="ChEBI" id="CHEBI:18036"/>
        <dbReference type="ChEBI" id="CHEBI:58462"/>
        <dbReference type="ChEBI" id="CHEBI:61032"/>
        <dbReference type="EC" id="4.1.2.50"/>
    </reaction>
</comment>
<dbReference type="Pfam" id="PF10131">
    <property type="entry name" value="PTPS_related"/>
    <property type="match status" value="1"/>
</dbReference>
<dbReference type="Pfam" id="PF01242">
    <property type="entry name" value="PTPS"/>
    <property type="match status" value="1"/>
</dbReference>
<evidence type="ECO:0000256" key="3">
    <source>
        <dbReference type="ARBA" id="ARBA00012982"/>
    </source>
</evidence>
<evidence type="ECO:0000256" key="5">
    <source>
        <dbReference type="ARBA" id="ARBA00031449"/>
    </source>
</evidence>
<evidence type="ECO:0000256" key="4">
    <source>
        <dbReference type="ARBA" id="ARBA00018141"/>
    </source>
</evidence>
<dbReference type="KEGG" id="cac:CA_C2581"/>
<proteinExistence type="inferred from homology"/>
<reference evidence="9 10" key="1">
    <citation type="journal article" date="2001" name="J. Bacteriol.">
        <title>Genome sequence and comparative analysis of the solvent-producing bacterium Clostridium acetobutylicum.</title>
        <authorList>
            <person name="Nolling J."/>
            <person name="Breton G."/>
            <person name="Omelchenko M.V."/>
            <person name="Makarova K.S."/>
            <person name="Zeng Q."/>
            <person name="Gibson R."/>
            <person name="Lee H.M."/>
            <person name="Dubois J."/>
            <person name="Qiu D."/>
            <person name="Hitti J."/>
            <person name="Wolf Y.I."/>
            <person name="Tatusov R.L."/>
            <person name="Sabathe F."/>
            <person name="Doucette-Stamm L."/>
            <person name="Soucaille P."/>
            <person name="Daly M.J."/>
            <person name="Bennett G.N."/>
            <person name="Koonin E.V."/>
            <person name="Smith D.R."/>
        </authorList>
    </citation>
    <scope>NUCLEOTIDE SEQUENCE [LARGE SCALE GENOMIC DNA]</scope>
    <source>
        <strain evidence="10">ATCC 824 / DSM 792 / JCM 1419 / LMG 5710 / VKM B-1787</strain>
    </source>
</reference>
<comment type="similarity">
    <text evidence="2">Belongs to the PTPS family. QueD subfamily.</text>
</comment>
<comment type="pathway">
    <text evidence="1">Purine metabolism; 7-cyano-7-deazaguanine biosynthesis.</text>
</comment>
<evidence type="ECO:0000256" key="6">
    <source>
        <dbReference type="ARBA" id="ARBA00048807"/>
    </source>
</evidence>
<feature type="transmembrane region" description="Helical" evidence="7">
    <location>
        <begin position="258"/>
        <end position="276"/>
    </location>
</feature>
<dbReference type="PIR" id="G97217">
    <property type="entry name" value="G97217"/>
</dbReference>
<dbReference type="AlphaFoldDB" id="Q97FZ3"/>
<dbReference type="SUPFAM" id="SSF55620">
    <property type="entry name" value="Tetrahydrobiopterin biosynthesis enzymes-like"/>
    <property type="match status" value="1"/>
</dbReference>
<protein>
    <recommendedName>
        <fullName evidence="4">6-carboxy-5,6,7,8-tetrahydropterin synthase</fullName>
        <ecNumber evidence="3">4.1.2.50</ecNumber>
    </recommendedName>
    <alternativeName>
        <fullName evidence="5">Queuosine biosynthesis protein QueD</fullName>
    </alternativeName>
</protein>
<dbReference type="InterPro" id="IPR017543">
    <property type="entry name" value="6-PTP_synth-rel_bac"/>
</dbReference>
<evidence type="ECO:0000256" key="2">
    <source>
        <dbReference type="ARBA" id="ARBA00008900"/>
    </source>
</evidence>
<feature type="transmembrane region" description="Helical" evidence="7">
    <location>
        <begin position="283"/>
        <end position="302"/>
    </location>
</feature>
<dbReference type="EC" id="4.1.2.50" evidence="3"/>
<evidence type="ECO:0000259" key="8">
    <source>
        <dbReference type="Pfam" id="PF10131"/>
    </source>
</evidence>
<dbReference type="OrthoDB" id="1934309at2"/>
<feature type="transmembrane region" description="Helical" evidence="7">
    <location>
        <begin position="338"/>
        <end position="355"/>
    </location>
</feature>
<evidence type="ECO:0000256" key="7">
    <source>
        <dbReference type="SAM" id="Phobius"/>
    </source>
</evidence>
<dbReference type="HOGENOM" id="CLU_011519_0_0_9"/>
<feature type="domain" description="Membrane protein 6-pyruvoyl-tetrahydropterin synthase-related" evidence="8">
    <location>
        <begin position="258"/>
        <end position="879"/>
    </location>
</feature>
<feature type="transmembrane region" description="Helical" evidence="7">
    <location>
        <begin position="406"/>
        <end position="424"/>
    </location>
</feature>
<feature type="transmembrane region" description="Helical" evidence="7">
    <location>
        <begin position="519"/>
        <end position="540"/>
    </location>
</feature>
<dbReference type="RefSeq" id="WP_010965871.1">
    <property type="nucleotide sequence ID" value="NC_003030.1"/>
</dbReference>
<feature type="transmembrane region" description="Helical" evidence="7">
    <location>
        <begin position="972"/>
        <end position="991"/>
    </location>
</feature>
<evidence type="ECO:0000313" key="9">
    <source>
        <dbReference type="EMBL" id="AAK80530.1"/>
    </source>
</evidence>
<dbReference type="InterPro" id="IPR018776">
    <property type="entry name" value="Membrane_prot_PTPS-rel_domain"/>
</dbReference>
<feature type="transmembrane region" description="Helical" evidence="7">
    <location>
        <begin position="493"/>
        <end position="513"/>
    </location>
</feature>
<dbReference type="eggNOG" id="COG0720">
    <property type="taxonomic scope" value="Bacteria"/>
</dbReference>
<evidence type="ECO:0000313" key="10">
    <source>
        <dbReference type="Proteomes" id="UP000000814"/>
    </source>
</evidence>
<dbReference type="UniPathway" id="UPA00391"/>
<dbReference type="InterPro" id="IPR007115">
    <property type="entry name" value="6-PTP_synth/QueD"/>
</dbReference>
<keyword evidence="7" id="KW-0812">Transmembrane</keyword>
<gene>
    <name evidence="9" type="ordered locus">CA_C2581</name>
</gene>
<dbReference type="STRING" id="272562.CA_C2581"/>
<keyword evidence="10" id="KW-1185">Reference proteome</keyword>
<organism evidence="9 10">
    <name type="scientific">Clostridium acetobutylicum (strain ATCC 824 / DSM 792 / JCM 1419 / IAM 19013 / LMG 5710 / NBRC 13948 / NRRL B-527 / VKM B-1787 / 2291 / W)</name>
    <dbReference type="NCBI Taxonomy" id="272562"/>
    <lineage>
        <taxon>Bacteria</taxon>
        <taxon>Bacillati</taxon>
        <taxon>Bacillota</taxon>
        <taxon>Clostridia</taxon>
        <taxon>Eubacteriales</taxon>
        <taxon>Clostridiaceae</taxon>
        <taxon>Clostridium</taxon>
    </lineage>
</organism>
<keyword evidence="7" id="KW-1133">Transmembrane helix</keyword>
<dbReference type="PATRIC" id="fig|272562.8.peg.2770"/>
<dbReference type="InterPro" id="IPR038418">
    <property type="entry name" value="6-PTP_synth/QueD_sf"/>
</dbReference>
<feature type="transmembrane region" description="Helical" evidence="7">
    <location>
        <begin position="547"/>
        <end position="568"/>
    </location>
</feature>
<dbReference type="GO" id="GO:0070497">
    <property type="term" value="F:6-carboxytetrahydropterin synthase activity"/>
    <property type="evidence" value="ECO:0007669"/>
    <property type="project" value="UniProtKB-EC"/>
</dbReference>
<accession>Q97FZ3</accession>
<sequence length="1002" mass="115423">MEFRGYVYKFKLNASHSVLINNKRGNVHSHTFMIAIKIRIADDEFFLYNKIEKLVNDYLRRYEAQELNKISPFDKLEPTLENIGNFLFKEITKVFNEKKVELTRLEISENPSRVYVVNNCKDVEEKRQYNKLRRLTLDGIISVCEEELVRKFQKAEKIIRKNMPEVEIKYVEENKPKEEKKKKIEKSYNVSLRVLISLFIIMFLGTSLMVYLKNIEGYPWGVDTYGHLFKADFLYKSIRQGNLYPLFTNYWYNGIQPFRYWAPFSYYLLAACEFLVRGNVSGAYLIFISLIFFIGALGWLIWGIRERSIFISLVLGILWFFLPENLKVLFYEGNIPRALITALLPYLFYFLWDFVNYGRKWSILPMTLFMTLITMTHLMVAAMVVTASFVFLFIYSIIFKKVIKPLQCLTAMGIGIAICGIWLYPALKGGLTSMDSEATSEVMKFFSAKFTDALNPFIRLTQEGRNGMFYYGLSIFVVAVLGIILSKKKSLPGFITSVVIFLGSTTAFLPIVSKLPLNQLFWMIRFAPIAYALFTISLLNWKSLKRYIKLIVLIIIIADSSLSFRFSLYPKGKNLEAIKVLSKAKAVTKQRISLMDDSTFASYASYYICNGKDKSAYSYGWAWQGAATSSNIVLLNTALENGYYKYMFDRSLEMGCDTVVLRKSVIKDNRKSFSDIDYGAKLSGYKLCFENADSYIFHKSTPKAFGVITKYEGLCIGKSAKEIQLLYPSFKIGSSNNLEDYSLNDLMKYKIIYLSGFSYNNRSKAEGIVKKLSKKGVRVIVDMNRIPTDNITDRMIFLGVISEPIVFDNKMPDLFFNKERYVADVKFKEEYKKWNTVYLTNTQNVKGFSWINDKKIAFLASGIKDNKNVYFLGFNLMFNGMTNEDSKSLDIMNEIIGKELTNVPKREIVPLKVSYNKNSIKINSPKKSVNTTIAFLDAYMSDKKIYMDQNLLNVREKGVTNISVTYPYLKKGIALSLMGLIGLIILIVFVFKGKGECIEKNT</sequence>
<dbReference type="NCBIfam" id="TIGR03112">
    <property type="entry name" value="6_pyr_pter_rel"/>
    <property type="match status" value="1"/>
</dbReference>
<dbReference type="EMBL" id="AE001437">
    <property type="protein sequence ID" value="AAK80530.1"/>
    <property type="molecule type" value="Genomic_DNA"/>
</dbReference>
<keyword evidence="7" id="KW-0472">Membrane</keyword>
<evidence type="ECO:0000256" key="1">
    <source>
        <dbReference type="ARBA" id="ARBA00005061"/>
    </source>
</evidence>
<dbReference type="eggNOG" id="COG5617">
    <property type="taxonomic scope" value="Bacteria"/>
</dbReference>
<name>Q97FZ3_CLOAB</name>
<dbReference type="Gene3D" id="3.30.479.10">
    <property type="entry name" value="6-pyruvoyl tetrahydropterin synthase/QueD"/>
    <property type="match status" value="1"/>
</dbReference>